<evidence type="ECO:0000256" key="3">
    <source>
        <dbReference type="ARBA" id="ARBA00022989"/>
    </source>
</evidence>
<sequence length="193" mass="21772">MLWILISSPVLKDFLEGNLIFTYVVFVLGFLLFLSGFLGWLGTHKRGGSLLKLFISAALLAILVEVSGIVALNVFKIKMATVVEVAWAELNPSSRHFIQKQVSVGSTQQDSVPQHGLCWQLECCGFMGPQDFIHSLEPLDDSCYILESSTRQLSRVGCKERLVDWLYKKKHLWMTCIGALLFLQVIVFYYSCC</sequence>
<feature type="transmembrane region" description="Helical" evidence="5">
    <location>
        <begin position="53"/>
        <end position="75"/>
    </location>
</feature>
<gene>
    <name evidence="6" type="ORF">LAZ67_14002412</name>
</gene>
<dbReference type="Proteomes" id="UP001235939">
    <property type="component" value="Chromosome 14"/>
</dbReference>
<dbReference type="InterPro" id="IPR008952">
    <property type="entry name" value="Tetraspanin_EC2_sf"/>
</dbReference>
<evidence type="ECO:0000313" key="6">
    <source>
        <dbReference type="EMBL" id="UYV76925.1"/>
    </source>
</evidence>
<reference evidence="6 7" key="1">
    <citation type="submission" date="2022-01" db="EMBL/GenBank/DDBJ databases">
        <title>A chromosomal length assembly of Cordylochernes scorpioides.</title>
        <authorList>
            <person name="Zeh D."/>
            <person name="Zeh J."/>
        </authorList>
    </citation>
    <scope>NUCLEOTIDE SEQUENCE [LARGE SCALE GENOMIC DNA]</scope>
    <source>
        <strain evidence="6">IN4F17</strain>
        <tissue evidence="6">Whole Body</tissue>
    </source>
</reference>
<dbReference type="InterPro" id="IPR018499">
    <property type="entry name" value="Tetraspanin/Peripherin"/>
</dbReference>
<keyword evidence="4 5" id="KW-0472">Membrane</keyword>
<accession>A0ABY6LB22</accession>
<feature type="transmembrane region" description="Helical" evidence="5">
    <location>
        <begin position="172"/>
        <end position="192"/>
    </location>
</feature>
<keyword evidence="7" id="KW-1185">Reference proteome</keyword>
<proteinExistence type="predicted"/>
<organism evidence="6 7">
    <name type="scientific">Cordylochernes scorpioides</name>
    <dbReference type="NCBI Taxonomy" id="51811"/>
    <lineage>
        <taxon>Eukaryota</taxon>
        <taxon>Metazoa</taxon>
        <taxon>Ecdysozoa</taxon>
        <taxon>Arthropoda</taxon>
        <taxon>Chelicerata</taxon>
        <taxon>Arachnida</taxon>
        <taxon>Pseudoscorpiones</taxon>
        <taxon>Cheliferoidea</taxon>
        <taxon>Chernetidae</taxon>
        <taxon>Cordylochernes</taxon>
    </lineage>
</organism>
<feature type="transmembrane region" description="Helical" evidence="5">
    <location>
        <begin position="20"/>
        <end position="41"/>
    </location>
</feature>
<protein>
    <submittedName>
        <fullName evidence="6">Uncharacterized protein</fullName>
    </submittedName>
</protein>
<dbReference type="EMBL" id="CP092876">
    <property type="protein sequence ID" value="UYV76925.1"/>
    <property type="molecule type" value="Genomic_DNA"/>
</dbReference>
<comment type="subcellular location">
    <subcellularLocation>
        <location evidence="1">Membrane</location>
        <topology evidence="1">Multi-pass membrane protein</topology>
    </subcellularLocation>
</comment>
<dbReference type="Pfam" id="PF00335">
    <property type="entry name" value="Tetraspanin"/>
    <property type="match status" value="1"/>
</dbReference>
<keyword evidence="3 5" id="KW-1133">Transmembrane helix</keyword>
<name>A0ABY6LB22_9ARAC</name>
<dbReference type="SUPFAM" id="SSF48652">
    <property type="entry name" value="Tetraspanin"/>
    <property type="match status" value="1"/>
</dbReference>
<evidence type="ECO:0000256" key="2">
    <source>
        <dbReference type="ARBA" id="ARBA00022692"/>
    </source>
</evidence>
<evidence type="ECO:0000256" key="1">
    <source>
        <dbReference type="ARBA" id="ARBA00004141"/>
    </source>
</evidence>
<evidence type="ECO:0000256" key="4">
    <source>
        <dbReference type="ARBA" id="ARBA00023136"/>
    </source>
</evidence>
<dbReference type="PANTHER" id="PTHR19282">
    <property type="entry name" value="TETRASPANIN"/>
    <property type="match status" value="1"/>
</dbReference>
<evidence type="ECO:0000256" key="5">
    <source>
        <dbReference type="SAM" id="Phobius"/>
    </source>
</evidence>
<evidence type="ECO:0000313" key="7">
    <source>
        <dbReference type="Proteomes" id="UP001235939"/>
    </source>
</evidence>
<keyword evidence="2 5" id="KW-0812">Transmembrane</keyword>